<accession>A0A934VLV6</accession>
<evidence type="ECO:0000313" key="2">
    <source>
        <dbReference type="EMBL" id="MBK1835084.1"/>
    </source>
</evidence>
<keyword evidence="3" id="KW-1185">Reference proteome</keyword>
<protein>
    <submittedName>
        <fullName evidence="2">Uncharacterized protein</fullName>
    </submittedName>
</protein>
<evidence type="ECO:0000256" key="1">
    <source>
        <dbReference type="SAM" id="Phobius"/>
    </source>
</evidence>
<proteinExistence type="predicted"/>
<sequence length="168" mass="18204">MPESMGIKEIEAGLERLMPRGLGNETLEDLEVLIDEMAEEAPASLSAGRPYRWSLSLGFAAALLLSVGGMAWHFSAREGESRMRAAVSADGEALEAFAPATGIELLAQQTWIESGSELGIQPLSETGEARRAWSYSGVEEERVLHQGTGYEVIIQREFDAELYAASSL</sequence>
<feature type="transmembrane region" description="Helical" evidence="1">
    <location>
        <begin position="53"/>
        <end position="74"/>
    </location>
</feature>
<dbReference type="EMBL" id="JAENIO010000040">
    <property type="protein sequence ID" value="MBK1835084.1"/>
    <property type="molecule type" value="Genomic_DNA"/>
</dbReference>
<keyword evidence="1" id="KW-1133">Transmembrane helix</keyword>
<dbReference type="Proteomes" id="UP000604083">
    <property type="component" value="Unassembled WGS sequence"/>
</dbReference>
<keyword evidence="1" id="KW-0472">Membrane</keyword>
<gene>
    <name evidence="2" type="ORF">JIN78_13520</name>
</gene>
<name>A0A934VLV6_9BACT</name>
<keyword evidence="1" id="KW-0812">Transmembrane</keyword>
<evidence type="ECO:0000313" key="3">
    <source>
        <dbReference type="Proteomes" id="UP000604083"/>
    </source>
</evidence>
<organism evidence="2 3">
    <name type="scientific">Roseibacillus ishigakijimensis</name>
    <dbReference type="NCBI Taxonomy" id="454146"/>
    <lineage>
        <taxon>Bacteria</taxon>
        <taxon>Pseudomonadati</taxon>
        <taxon>Verrucomicrobiota</taxon>
        <taxon>Verrucomicrobiia</taxon>
        <taxon>Verrucomicrobiales</taxon>
        <taxon>Verrucomicrobiaceae</taxon>
        <taxon>Roseibacillus</taxon>
    </lineage>
</organism>
<dbReference type="AlphaFoldDB" id="A0A934VLV6"/>
<dbReference type="RefSeq" id="WP_200392520.1">
    <property type="nucleotide sequence ID" value="NZ_JAENIO010000040.1"/>
</dbReference>
<reference evidence="2" key="1">
    <citation type="submission" date="2021-01" db="EMBL/GenBank/DDBJ databases">
        <title>Modified the classification status of verrucomicrobia.</title>
        <authorList>
            <person name="Feng X."/>
        </authorList>
    </citation>
    <scope>NUCLEOTIDE SEQUENCE</scope>
    <source>
        <strain evidence="2">KCTC 12986</strain>
    </source>
</reference>
<comment type="caution">
    <text evidence="2">The sequence shown here is derived from an EMBL/GenBank/DDBJ whole genome shotgun (WGS) entry which is preliminary data.</text>
</comment>